<sequence>MSSDFFPTVNSQDKDWPSDSDWGENWSGWGTRGGGHGYQFGPRGDDNEGGHRGAPGDRSQGHSLDLGSYRGSLRYGVYDDPFGRASSRGYQGQPLGAGGRSDRCDIRYLFPSVTPIGAVETATATLVPSELPPEKFSFSVLSSIAPPKDEPKGGSGKRGKDKRKSRKPQGASGSQSAGHQTRFLYTLKPLDNNKFPNDSPITLALPETEGDNVKLRYIIKYVGTISAQSILDYLAKGPARTNQLPQDAINMLDNLLRWINKEHYTLIKTGLFKESEQKSDMVIFKGFSASVRPQWKLRINVDLNFKAFFPSGNLADVIYNMKGNDMYDNKYWNEISERIKHLVVRADHYVNSG</sequence>
<evidence type="ECO:0000313" key="3">
    <source>
        <dbReference type="Proteomes" id="UP000278807"/>
    </source>
</evidence>
<gene>
    <name evidence="2" type="ORF">HNAJ_LOCUS13582</name>
</gene>
<keyword evidence="3" id="KW-1185">Reference proteome</keyword>
<protein>
    <submittedName>
        <fullName evidence="4">Argonaute linker 1 domain-containing protein</fullName>
    </submittedName>
</protein>
<feature type="compositionally biased region" description="Polar residues" evidence="1">
    <location>
        <begin position="1"/>
        <end position="11"/>
    </location>
</feature>
<evidence type="ECO:0000256" key="1">
    <source>
        <dbReference type="SAM" id="MobiDB-lite"/>
    </source>
</evidence>
<reference evidence="2 3" key="2">
    <citation type="submission" date="2018-11" db="EMBL/GenBank/DDBJ databases">
        <authorList>
            <consortium name="Pathogen Informatics"/>
        </authorList>
    </citation>
    <scope>NUCLEOTIDE SEQUENCE [LARGE SCALE GENOMIC DNA]</scope>
</reference>
<feature type="compositionally biased region" description="Basic residues" evidence="1">
    <location>
        <begin position="155"/>
        <end position="167"/>
    </location>
</feature>
<dbReference type="Proteomes" id="UP000278807">
    <property type="component" value="Unassembled WGS sequence"/>
</dbReference>
<dbReference type="AlphaFoldDB" id="A0A0R3U0F9"/>
<evidence type="ECO:0000313" key="2">
    <source>
        <dbReference type="EMBL" id="VDO16363.1"/>
    </source>
</evidence>
<feature type="compositionally biased region" description="Basic and acidic residues" evidence="1">
    <location>
        <begin position="43"/>
        <end position="55"/>
    </location>
</feature>
<dbReference type="EMBL" id="UZAE01015656">
    <property type="protein sequence ID" value="VDO16363.1"/>
    <property type="molecule type" value="Genomic_DNA"/>
</dbReference>
<dbReference type="OrthoDB" id="10252740at2759"/>
<feature type="region of interest" description="Disordered" evidence="1">
    <location>
        <begin position="1"/>
        <end position="67"/>
    </location>
</feature>
<evidence type="ECO:0000313" key="4">
    <source>
        <dbReference type="WBParaSite" id="HNAJ_0001360801-mRNA-1"/>
    </source>
</evidence>
<reference evidence="4" key="1">
    <citation type="submission" date="2017-02" db="UniProtKB">
        <authorList>
            <consortium name="WormBaseParasite"/>
        </authorList>
    </citation>
    <scope>IDENTIFICATION</scope>
</reference>
<name>A0A0R3U0F9_RODNA</name>
<proteinExistence type="predicted"/>
<accession>A0A0R3U0F9</accession>
<organism evidence="4">
    <name type="scientific">Rodentolepis nana</name>
    <name type="common">Dwarf tapeworm</name>
    <name type="synonym">Hymenolepis nana</name>
    <dbReference type="NCBI Taxonomy" id="102285"/>
    <lineage>
        <taxon>Eukaryota</taxon>
        <taxon>Metazoa</taxon>
        <taxon>Spiralia</taxon>
        <taxon>Lophotrochozoa</taxon>
        <taxon>Platyhelminthes</taxon>
        <taxon>Cestoda</taxon>
        <taxon>Eucestoda</taxon>
        <taxon>Cyclophyllidea</taxon>
        <taxon>Hymenolepididae</taxon>
        <taxon>Rodentolepis</taxon>
    </lineage>
</organism>
<dbReference type="STRING" id="102285.A0A0R3U0F9"/>
<dbReference type="WBParaSite" id="HNAJ_0001360801-mRNA-1">
    <property type="protein sequence ID" value="HNAJ_0001360801-mRNA-1"/>
    <property type="gene ID" value="HNAJ_0001360801"/>
</dbReference>
<feature type="region of interest" description="Disordered" evidence="1">
    <location>
        <begin position="141"/>
        <end position="178"/>
    </location>
</feature>